<keyword evidence="7" id="KW-0723">Serine/threonine-protein kinase</keyword>
<dbReference type="PANTHER" id="PTHR48012">
    <property type="entry name" value="STERILE20-LIKE KINASE, ISOFORM B-RELATED"/>
    <property type="match status" value="1"/>
</dbReference>
<evidence type="ECO:0000256" key="2">
    <source>
        <dbReference type="ARBA" id="ARBA00008874"/>
    </source>
</evidence>
<comment type="function">
    <text evidence="7">Serine/threonine kinase that plays a role in the response to environmental stress. Appears to act upstream of the JUN N-terminal pathway.</text>
</comment>
<feature type="region of interest" description="Disordered" evidence="9">
    <location>
        <begin position="242"/>
        <end position="272"/>
    </location>
</feature>
<dbReference type="WBParaSite" id="PSAMB.scaffold6829size8719.g29167.t3">
    <property type="protein sequence ID" value="PSAMB.scaffold6829size8719.g29167.t3"/>
    <property type="gene ID" value="PSAMB.scaffold6829size8719.g29167"/>
</dbReference>
<evidence type="ECO:0000256" key="1">
    <source>
        <dbReference type="ARBA" id="ARBA00001946"/>
    </source>
</evidence>
<keyword evidence="7" id="KW-0418">Kinase</keyword>
<dbReference type="GO" id="GO:0005524">
    <property type="term" value="F:ATP binding"/>
    <property type="evidence" value="ECO:0007669"/>
    <property type="project" value="UniProtKB-UniRule"/>
</dbReference>
<evidence type="ECO:0000256" key="4">
    <source>
        <dbReference type="ARBA" id="ARBA00022679"/>
    </source>
</evidence>
<sequence length="792" mass="88537">MYVCLLVRAFRRDRLWIVMEYCGGGSLQDIYHMTGPLSELQIAFVCRETLQGLNYLHSKGKIHRDVKGANILLANSGEVKLADFGLVSDAVVEYNNNCRENADFGVAAQITATIGKRKSFIGTPYWMAPEVASVERKGGYGPQCDVWAVGITAIELAELQPPLFDMHPMQVLYLMTKSSYKPPQLKDKVKWSPFFHEFVKHCLTRNPKKRPSPEKLLTTDHFVLGALSSRLTRDLLDKVNNPGGSGLHRFESLDDEDPVNSSRAPKRIPSRNPQDFAAFVSPMQVNPSNANLSNLWSGNGRKESNDSLLGSIEEELSARGVMPKSEAVSPNSRRGYHNDRTLPANNQPPLPDVVAGKSMLHNDNGVLDDENEIRTLTRDQSAPVFRTAREGTLVAIQPRQGTPEGSSDSDSYQPPVPPPRSNRAASRDGVNRGRRSGSLEERGPVRERSNPSQATRPATCFGLPPTPKVTMGACFSKIFADCPLRINCTASWIHPETKDQLVLVGAEEGIFTLNLNELHEAVMDKIHARRCSWLYVVKDVLMAIQGKTPYVYRHDLVALCQRDLTQKLSKPMNKIPEKFIPRRLAITTRIPETKDCLQCCVQRNSYNGNRYMCAAVPTGVVLMQWYDPLGKFLILKTLNCRFPELPLRPFEMLISPDKDYPLICIGVAKGRDRKHLSFDMIDPNSEATWFAASDADRPEKLDVTAMRQLDKDVVLVCYQNKVQVTSLEGQLKSSRAAPAELLFDFRIESVVCLPDSVLAFHRHGVQGRSFLDGSLTQDLREDSKTYEVLGTD</sequence>
<feature type="compositionally biased region" description="Basic and acidic residues" evidence="9">
    <location>
        <begin position="425"/>
        <end position="449"/>
    </location>
</feature>
<feature type="active site" description="Proton acceptor" evidence="8">
    <location>
        <position position="65"/>
    </location>
</feature>
<evidence type="ECO:0000256" key="3">
    <source>
        <dbReference type="ARBA" id="ARBA00022553"/>
    </source>
</evidence>
<dbReference type="SMART" id="SM00220">
    <property type="entry name" value="S_TKc"/>
    <property type="match status" value="1"/>
</dbReference>
<keyword evidence="5 7" id="KW-0547">Nucleotide-binding</keyword>
<dbReference type="InterPro" id="IPR021160">
    <property type="entry name" value="MAPKKKK"/>
</dbReference>
<evidence type="ECO:0000313" key="13">
    <source>
        <dbReference type="WBParaSite" id="PSAMB.scaffold6829size8719.g29167.t3"/>
    </source>
</evidence>
<feature type="compositionally biased region" description="Polar residues" evidence="9">
    <location>
        <begin position="399"/>
        <end position="412"/>
    </location>
</feature>
<evidence type="ECO:0000259" key="11">
    <source>
        <dbReference type="PROSITE" id="PS50219"/>
    </source>
</evidence>
<evidence type="ECO:0000256" key="7">
    <source>
        <dbReference type="PIRNR" id="PIRNR038172"/>
    </source>
</evidence>
<dbReference type="AlphaFoldDB" id="A0A914X8E7"/>
<accession>A0A914X8E7</accession>
<feature type="domain" description="Protein kinase" evidence="10">
    <location>
        <begin position="1"/>
        <end position="224"/>
    </location>
</feature>
<keyword evidence="6 7" id="KW-0067">ATP-binding</keyword>
<evidence type="ECO:0000256" key="9">
    <source>
        <dbReference type="SAM" id="MobiDB-lite"/>
    </source>
</evidence>
<evidence type="ECO:0000256" key="5">
    <source>
        <dbReference type="ARBA" id="ARBA00022741"/>
    </source>
</evidence>
<name>A0A914X8E7_9BILA</name>
<keyword evidence="4 7" id="KW-0808">Transferase</keyword>
<dbReference type="GO" id="GO:0005737">
    <property type="term" value="C:cytoplasm"/>
    <property type="evidence" value="ECO:0007669"/>
    <property type="project" value="TreeGrafter"/>
</dbReference>
<dbReference type="GO" id="GO:0008349">
    <property type="term" value="F:MAP kinase kinase kinase kinase activity"/>
    <property type="evidence" value="ECO:0007669"/>
    <property type="project" value="InterPro"/>
</dbReference>
<comment type="catalytic activity">
    <reaction evidence="7">
        <text>L-seryl-[protein] + ATP = O-phospho-L-seryl-[protein] + ADP + H(+)</text>
        <dbReference type="Rhea" id="RHEA:17989"/>
        <dbReference type="Rhea" id="RHEA-COMP:9863"/>
        <dbReference type="Rhea" id="RHEA-COMP:11604"/>
        <dbReference type="ChEBI" id="CHEBI:15378"/>
        <dbReference type="ChEBI" id="CHEBI:29999"/>
        <dbReference type="ChEBI" id="CHEBI:30616"/>
        <dbReference type="ChEBI" id="CHEBI:83421"/>
        <dbReference type="ChEBI" id="CHEBI:456216"/>
        <dbReference type="EC" id="2.7.11.1"/>
    </reaction>
</comment>
<dbReference type="PIRSF" id="PIRSF038172">
    <property type="entry name" value="MAPKKKK"/>
    <property type="match status" value="1"/>
</dbReference>
<dbReference type="PROSITE" id="PS50219">
    <property type="entry name" value="CNH"/>
    <property type="match status" value="1"/>
</dbReference>
<dbReference type="InterPro" id="IPR000719">
    <property type="entry name" value="Prot_kinase_dom"/>
</dbReference>
<dbReference type="Pfam" id="PF00069">
    <property type="entry name" value="Pkinase"/>
    <property type="match status" value="1"/>
</dbReference>
<dbReference type="InterPro" id="IPR001180">
    <property type="entry name" value="CNH_dom"/>
</dbReference>
<keyword evidence="12" id="KW-1185">Reference proteome</keyword>
<dbReference type="InterPro" id="IPR011009">
    <property type="entry name" value="Kinase-like_dom_sf"/>
</dbReference>
<dbReference type="Gene3D" id="1.10.510.10">
    <property type="entry name" value="Transferase(Phosphotransferase) domain 1"/>
    <property type="match status" value="2"/>
</dbReference>
<reference evidence="13" key="1">
    <citation type="submission" date="2022-11" db="UniProtKB">
        <authorList>
            <consortium name="WormBaseParasite"/>
        </authorList>
    </citation>
    <scope>IDENTIFICATION</scope>
</reference>
<comment type="cofactor">
    <cofactor evidence="1 7">
        <name>Mg(2+)</name>
        <dbReference type="ChEBI" id="CHEBI:18420"/>
    </cofactor>
</comment>
<evidence type="ECO:0000256" key="6">
    <source>
        <dbReference type="ARBA" id="ARBA00022840"/>
    </source>
</evidence>
<dbReference type="SMART" id="SM00036">
    <property type="entry name" value="CNH"/>
    <property type="match status" value="1"/>
</dbReference>
<proteinExistence type="inferred from homology"/>
<evidence type="ECO:0000259" key="10">
    <source>
        <dbReference type="PROSITE" id="PS50011"/>
    </source>
</evidence>
<evidence type="ECO:0000256" key="8">
    <source>
        <dbReference type="PIRSR" id="PIRSR038172-1"/>
    </source>
</evidence>
<evidence type="ECO:0000313" key="12">
    <source>
        <dbReference type="Proteomes" id="UP000887566"/>
    </source>
</evidence>
<organism evidence="12 13">
    <name type="scientific">Plectus sambesii</name>
    <dbReference type="NCBI Taxonomy" id="2011161"/>
    <lineage>
        <taxon>Eukaryota</taxon>
        <taxon>Metazoa</taxon>
        <taxon>Ecdysozoa</taxon>
        <taxon>Nematoda</taxon>
        <taxon>Chromadorea</taxon>
        <taxon>Plectida</taxon>
        <taxon>Plectina</taxon>
        <taxon>Plectoidea</taxon>
        <taxon>Plectidae</taxon>
        <taxon>Plectus</taxon>
    </lineage>
</organism>
<comment type="similarity">
    <text evidence="2 7">Belongs to the protein kinase superfamily. STE Ser/Thr protein kinase family. STE20 subfamily.</text>
</comment>
<dbReference type="Pfam" id="PF00780">
    <property type="entry name" value="CNH"/>
    <property type="match status" value="1"/>
</dbReference>
<protein>
    <recommendedName>
        <fullName evidence="7">Mitogen-activated protein kinase kinase kinase kinase</fullName>
        <ecNumber evidence="7">2.7.11.1</ecNumber>
    </recommendedName>
</protein>
<feature type="domain" description="CNH" evidence="11">
    <location>
        <begin position="483"/>
        <end position="792"/>
    </location>
</feature>
<dbReference type="EC" id="2.7.11.1" evidence="7"/>
<feature type="region of interest" description="Disordered" evidence="9">
    <location>
        <begin position="320"/>
        <end position="349"/>
    </location>
</feature>
<keyword evidence="3" id="KW-0597">Phosphoprotein</keyword>
<dbReference type="InterPro" id="IPR050629">
    <property type="entry name" value="STE20/SPS1-PAK"/>
</dbReference>
<dbReference type="Proteomes" id="UP000887566">
    <property type="component" value="Unplaced"/>
</dbReference>
<feature type="region of interest" description="Disordered" evidence="9">
    <location>
        <begin position="377"/>
        <end position="462"/>
    </location>
</feature>
<comment type="catalytic activity">
    <reaction evidence="7">
        <text>L-threonyl-[protein] + ATP = O-phospho-L-threonyl-[protein] + ADP + H(+)</text>
        <dbReference type="Rhea" id="RHEA:46608"/>
        <dbReference type="Rhea" id="RHEA-COMP:11060"/>
        <dbReference type="Rhea" id="RHEA-COMP:11605"/>
        <dbReference type="ChEBI" id="CHEBI:15378"/>
        <dbReference type="ChEBI" id="CHEBI:30013"/>
        <dbReference type="ChEBI" id="CHEBI:30616"/>
        <dbReference type="ChEBI" id="CHEBI:61977"/>
        <dbReference type="ChEBI" id="CHEBI:456216"/>
        <dbReference type="EC" id="2.7.11.1"/>
    </reaction>
</comment>
<dbReference type="SUPFAM" id="SSF56112">
    <property type="entry name" value="Protein kinase-like (PK-like)"/>
    <property type="match status" value="1"/>
</dbReference>
<dbReference type="PANTHER" id="PTHR48012:SF18">
    <property type="entry name" value="HAPPYHOUR, ISOFORM A"/>
    <property type="match status" value="1"/>
</dbReference>
<dbReference type="PROSITE" id="PS50011">
    <property type="entry name" value="PROTEIN_KINASE_DOM"/>
    <property type="match status" value="1"/>
</dbReference>